<sequence>MDELYSFSFLSMGSILRSPSSQVMKPFCLATSFPFDG</sequence>
<name>A0A0E9SSS9_ANGAN</name>
<proteinExistence type="predicted"/>
<reference evidence="1" key="2">
    <citation type="journal article" date="2015" name="Fish Shellfish Immunol.">
        <title>Early steps in the European eel (Anguilla anguilla)-Vibrio vulnificus interaction in the gills: Role of the RtxA13 toxin.</title>
        <authorList>
            <person name="Callol A."/>
            <person name="Pajuelo D."/>
            <person name="Ebbesson L."/>
            <person name="Teles M."/>
            <person name="MacKenzie S."/>
            <person name="Amaro C."/>
        </authorList>
    </citation>
    <scope>NUCLEOTIDE SEQUENCE</scope>
</reference>
<organism evidence="1">
    <name type="scientific">Anguilla anguilla</name>
    <name type="common">European freshwater eel</name>
    <name type="synonym">Muraena anguilla</name>
    <dbReference type="NCBI Taxonomy" id="7936"/>
    <lineage>
        <taxon>Eukaryota</taxon>
        <taxon>Metazoa</taxon>
        <taxon>Chordata</taxon>
        <taxon>Craniata</taxon>
        <taxon>Vertebrata</taxon>
        <taxon>Euteleostomi</taxon>
        <taxon>Actinopterygii</taxon>
        <taxon>Neopterygii</taxon>
        <taxon>Teleostei</taxon>
        <taxon>Anguilliformes</taxon>
        <taxon>Anguillidae</taxon>
        <taxon>Anguilla</taxon>
    </lineage>
</organism>
<dbReference type="AlphaFoldDB" id="A0A0E9SSS9"/>
<evidence type="ECO:0000313" key="1">
    <source>
        <dbReference type="EMBL" id="JAH44287.1"/>
    </source>
</evidence>
<dbReference type="EMBL" id="GBXM01064290">
    <property type="protein sequence ID" value="JAH44287.1"/>
    <property type="molecule type" value="Transcribed_RNA"/>
</dbReference>
<accession>A0A0E9SSS9</accession>
<reference evidence="1" key="1">
    <citation type="submission" date="2014-11" db="EMBL/GenBank/DDBJ databases">
        <authorList>
            <person name="Amaro Gonzalez C."/>
        </authorList>
    </citation>
    <scope>NUCLEOTIDE SEQUENCE</scope>
</reference>
<protein>
    <submittedName>
        <fullName evidence="1">Uncharacterized protein</fullName>
    </submittedName>
</protein>